<dbReference type="AlphaFoldDB" id="A0AAD7RZC6"/>
<dbReference type="EMBL" id="JAINUG010000142">
    <property type="protein sequence ID" value="KAJ8392960.1"/>
    <property type="molecule type" value="Genomic_DNA"/>
</dbReference>
<name>A0AAD7RZC6_9TELE</name>
<protein>
    <submittedName>
        <fullName evidence="1">Uncharacterized protein</fullName>
    </submittedName>
</protein>
<reference evidence="1" key="1">
    <citation type="journal article" date="2023" name="Science">
        <title>Genome structures resolve the early diversification of teleost fishes.</title>
        <authorList>
            <person name="Parey E."/>
            <person name="Louis A."/>
            <person name="Montfort J."/>
            <person name="Bouchez O."/>
            <person name="Roques C."/>
            <person name="Iampietro C."/>
            <person name="Lluch J."/>
            <person name="Castinel A."/>
            <person name="Donnadieu C."/>
            <person name="Desvignes T."/>
            <person name="Floi Bucao C."/>
            <person name="Jouanno E."/>
            <person name="Wen M."/>
            <person name="Mejri S."/>
            <person name="Dirks R."/>
            <person name="Jansen H."/>
            <person name="Henkel C."/>
            <person name="Chen W.J."/>
            <person name="Zahm M."/>
            <person name="Cabau C."/>
            <person name="Klopp C."/>
            <person name="Thompson A.W."/>
            <person name="Robinson-Rechavi M."/>
            <person name="Braasch I."/>
            <person name="Lecointre G."/>
            <person name="Bobe J."/>
            <person name="Postlethwait J.H."/>
            <person name="Berthelot C."/>
            <person name="Roest Crollius H."/>
            <person name="Guiguen Y."/>
        </authorList>
    </citation>
    <scope>NUCLEOTIDE SEQUENCE</scope>
    <source>
        <strain evidence="1">NC1722</strain>
    </source>
</reference>
<sequence>MEAVIWRGLYSGLLYQVRGRNRRTANRCAWNPAHPHPLHPLQGFLLDAARQQQEKWTLLQGFSWRREILQPNLWEPAGPKSRLSPIAGEMSLHPLTYPPPFLLPDPFLC</sequence>
<proteinExistence type="predicted"/>
<organism evidence="1 2">
    <name type="scientific">Aldrovandia affinis</name>
    <dbReference type="NCBI Taxonomy" id="143900"/>
    <lineage>
        <taxon>Eukaryota</taxon>
        <taxon>Metazoa</taxon>
        <taxon>Chordata</taxon>
        <taxon>Craniata</taxon>
        <taxon>Vertebrata</taxon>
        <taxon>Euteleostomi</taxon>
        <taxon>Actinopterygii</taxon>
        <taxon>Neopterygii</taxon>
        <taxon>Teleostei</taxon>
        <taxon>Notacanthiformes</taxon>
        <taxon>Halosauridae</taxon>
        <taxon>Aldrovandia</taxon>
    </lineage>
</organism>
<evidence type="ECO:0000313" key="1">
    <source>
        <dbReference type="EMBL" id="KAJ8392960.1"/>
    </source>
</evidence>
<comment type="caution">
    <text evidence="1">The sequence shown here is derived from an EMBL/GenBank/DDBJ whole genome shotgun (WGS) entry which is preliminary data.</text>
</comment>
<keyword evidence="2" id="KW-1185">Reference proteome</keyword>
<gene>
    <name evidence="1" type="ORF">AAFF_G00071640</name>
</gene>
<accession>A0AAD7RZC6</accession>
<dbReference type="Proteomes" id="UP001221898">
    <property type="component" value="Unassembled WGS sequence"/>
</dbReference>
<evidence type="ECO:0000313" key="2">
    <source>
        <dbReference type="Proteomes" id="UP001221898"/>
    </source>
</evidence>